<evidence type="ECO:0008006" key="3">
    <source>
        <dbReference type="Google" id="ProtNLM"/>
    </source>
</evidence>
<proteinExistence type="predicted"/>
<gene>
    <name evidence="1" type="ORF">BJ988_000075</name>
</gene>
<dbReference type="Proteomes" id="UP000564496">
    <property type="component" value="Unassembled WGS sequence"/>
</dbReference>
<protein>
    <recommendedName>
        <fullName evidence="3">DUF3558 domain-containing protein</fullName>
    </recommendedName>
</protein>
<dbReference type="EMBL" id="JACBZR010000001">
    <property type="protein sequence ID" value="NYI75427.1"/>
    <property type="molecule type" value="Genomic_DNA"/>
</dbReference>
<reference evidence="1 2" key="1">
    <citation type="submission" date="2020-07" db="EMBL/GenBank/DDBJ databases">
        <title>Sequencing the genomes of 1000 actinobacteria strains.</title>
        <authorList>
            <person name="Klenk H.-P."/>
        </authorList>
    </citation>
    <scope>NUCLEOTIDE SEQUENCE [LARGE SCALE GENOMIC DNA]</scope>
    <source>
        <strain evidence="1 2">DSM 26487</strain>
    </source>
</reference>
<evidence type="ECO:0000313" key="2">
    <source>
        <dbReference type="Proteomes" id="UP000564496"/>
    </source>
</evidence>
<accession>A0A7Z0IQA8</accession>
<comment type="caution">
    <text evidence="1">The sequence shown here is derived from an EMBL/GenBank/DDBJ whole genome shotgun (WGS) entry which is preliminary data.</text>
</comment>
<sequence>MSRVVLPLLGGTAVALAVVAGVVGGAIALLGTDENDAGAVPADICSNVSGVIPPELSQVGDVRRTDSADSTSMCSFRGTTSTGETSVLISLITIGGTGPAERMEEDPERFVSMRCGGLKMFTTVPQAPGIPEGSYDEVPDKWCAATEVRSGEDDSVEAAAGAGTVHNRVEHVGGSAYLQVTILRAGVDVDGLEELGVEVVDALRP</sequence>
<evidence type="ECO:0000313" key="1">
    <source>
        <dbReference type="EMBL" id="NYI75427.1"/>
    </source>
</evidence>
<organism evidence="1 2">
    <name type="scientific">Nocardioides panzhihuensis</name>
    <dbReference type="NCBI Taxonomy" id="860243"/>
    <lineage>
        <taxon>Bacteria</taxon>
        <taxon>Bacillati</taxon>
        <taxon>Actinomycetota</taxon>
        <taxon>Actinomycetes</taxon>
        <taxon>Propionibacteriales</taxon>
        <taxon>Nocardioidaceae</taxon>
        <taxon>Nocardioides</taxon>
    </lineage>
</organism>
<keyword evidence="2" id="KW-1185">Reference proteome</keyword>
<dbReference type="RefSeq" id="WP_179656154.1">
    <property type="nucleotide sequence ID" value="NZ_JACBZR010000001.1"/>
</dbReference>
<name>A0A7Z0IQA8_9ACTN</name>
<dbReference type="AlphaFoldDB" id="A0A7Z0IQA8"/>